<dbReference type="AlphaFoldDB" id="A0A8J3XZC8"/>
<proteinExistence type="predicted"/>
<name>A0A8J3XZC8_9ACTN</name>
<comment type="caution">
    <text evidence="2">The sequence shown here is derived from an EMBL/GenBank/DDBJ whole genome shotgun (WGS) entry which is preliminary data.</text>
</comment>
<protein>
    <submittedName>
        <fullName evidence="2">Uncharacterized protein</fullName>
    </submittedName>
</protein>
<reference evidence="2" key="1">
    <citation type="submission" date="2021-01" db="EMBL/GenBank/DDBJ databases">
        <title>Whole genome shotgun sequence of Planotetraspora thailandica NBRC 104271.</title>
        <authorList>
            <person name="Komaki H."/>
            <person name="Tamura T."/>
        </authorList>
    </citation>
    <scope>NUCLEOTIDE SEQUENCE</scope>
    <source>
        <strain evidence="2">NBRC 104271</strain>
    </source>
</reference>
<sequence length="82" mass="8867">MRPAVTQDGGEVILGKDTKCQVQQIGIWDAGPGKDAWIASFDKIKKVRADAMPWEGATASRHGVKPPPTLHSKPFASSIEVR</sequence>
<dbReference type="Proteomes" id="UP000605992">
    <property type="component" value="Unassembled WGS sequence"/>
</dbReference>
<gene>
    <name evidence="2" type="ORF">Pth03_58720</name>
</gene>
<organism evidence="2 3">
    <name type="scientific">Planotetraspora thailandica</name>
    <dbReference type="NCBI Taxonomy" id="487172"/>
    <lineage>
        <taxon>Bacteria</taxon>
        <taxon>Bacillati</taxon>
        <taxon>Actinomycetota</taxon>
        <taxon>Actinomycetes</taxon>
        <taxon>Streptosporangiales</taxon>
        <taxon>Streptosporangiaceae</taxon>
        <taxon>Planotetraspora</taxon>
    </lineage>
</organism>
<accession>A0A8J3XZC8</accession>
<keyword evidence="3" id="KW-1185">Reference proteome</keyword>
<feature type="region of interest" description="Disordered" evidence="1">
    <location>
        <begin position="57"/>
        <end position="82"/>
    </location>
</feature>
<evidence type="ECO:0000313" key="2">
    <source>
        <dbReference type="EMBL" id="GII57483.1"/>
    </source>
</evidence>
<evidence type="ECO:0000313" key="3">
    <source>
        <dbReference type="Proteomes" id="UP000605992"/>
    </source>
</evidence>
<evidence type="ECO:0000256" key="1">
    <source>
        <dbReference type="SAM" id="MobiDB-lite"/>
    </source>
</evidence>
<dbReference type="EMBL" id="BOOR01000052">
    <property type="protein sequence ID" value="GII57483.1"/>
    <property type="molecule type" value="Genomic_DNA"/>
</dbReference>